<sequence length="81" mass="9429">MNEIQRFQTSFSRAIYNRMRRETGCPPVIAVRLSPVHWGWYVEMKDGSFSIDSIPTSECSDVWEAKCKCIKGWQAKQKEKA</sequence>
<dbReference type="AlphaFoldDB" id="A0A0F9SWY0"/>
<dbReference type="EMBL" id="LAZR01000384">
    <property type="protein sequence ID" value="KKN71399.1"/>
    <property type="molecule type" value="Genomic_DNA"/>
</dbReference>
<proteinExistence type="predicted"/>
<accession>A0A0F9SWY0</accession>
<name>A0A0F9SWY0_9ZZZZ</name>
<evidence type="ECO:0000313" key="1">
    <source>
        <dbReference type="EMBL" id="KKN71399.1"/>
    </source>
</evidence>
<gene>
    <name evidence="1" type="ORF">LCGC14_0421210</name>
</gene>
<protein>
    <submittedName>
        <fullName evidence="1">Uncharacterized protein</fullName>
    </submittedName>
</protein>
<reference evidence="1" key="1">
    <citation type="journal article" date="2015" name="Nature">
        <title>Complex archaea that bridge the gap between prokaryotes and eukaryotes.</title>
        <authorList>
            <person name="Spang A."/>
            <person name="Saw J.H."/>
            <person name="Jorgensen S.L."/>
            <person name="Zaremba-Niedzwiedzka K."/>
            <person name="Martijn J."/>
            <person name="Lind A.E."/>
            <person name="van Eijk R."/>
            <person name="Schleper C."/>
            <person name="Guy L."/>
            <person name="Ettema T.J."/>
        </authorList>
    </citation>
    <scope>NUCLEOTIDE SEQUENCE</scope>
</reference>
<comment type="caution">
    <text evidence="1">The sequence shown here is derived from an EMBL/GenBank/DDBJ whole genome shotgun (WGS) entry which is preliminary data.</text>
</comment>
<organism evidence="1">
    <name type="scientific">marine sediment metagenome</name>
    <dbReference type="NCBI Taxonomy" id="412755"/>
    <lineage>
        <taxon>unclassified sequences</taxon>
        <taxon>metagenomes</taxon>
        <taxon>ecological metagenomes</taxon>
    </lineage>
</organism>